<accession>A0ABV0LW66</accession>
<dbReference type="GO" id="GO:0008168">
    <property type="term" value="F:methyltransferase activity"/>
    <property type="evidence" value="ECO:0007669"/>
    <property type="project" value="UniProtKB-KW"/>
</dbReference>
<keyword evidence="1" id="KW-0489">Methyltransferase</keyword>
<keyword evidence="1" id="KW-0808">Transferase</keyword>
<name>A0ABV0LW66_9HYPH</name>
<dbReference type="RefSeq" id="WP_348862141.1">
    <property type="nucleotide sequence ID" value="NZ_JBEAAL010000001.1"/>
</dbReference>
<dbReference type="EC" id="2.1.1.-" evidence="1"/>
<comment type="caution">
    <text evidence="1">The sequence shown here is derived from an EMBL/GenBank/DDBJ whole genome shotgun (WGS) entry which is preliminary data.</text>
</comment>
<dbReference type="PANTHER" id="PTHR37909">
    <property type="entry name" value="S-ADENOSYL-L-METHIONINE-DEPENDENT METHYLTRANSFERASES SUPERFAMILY PROTEIN"/>
    <property type="match status" value="1"/>
</dbReference>
<reference evidence="1 2" key="1">
    <citation type="submission" date="2024-05" db="EMBL/GenBank/DDBJ databases">
        <title>Neorhizobium sp. Rsf11, a plant growth promoting and heavy metal resistant PAH-degrader.</title>
        <authorList>
            <person name="Golubev S.N."/>
            <person name="Muratova A.Y."/>
            <person name="Markelova M.I."/>
        </authorList>
    </citation>
    <scope>NUCLEOTIDE SEQUENCE [LARGE SCALE GENOMIC DNA]</scope>
    <source>
        <strain evidence="1 2">Rsf11</strain>
    </source>
</reference>
<dbReference type="InterPro" id="IPR029063">
    <property type="entry name" value="SAM-dependent_MTases_sf"/>
</dbReference>
<dbReference type="Pfam" id="PF13578">
    <property type="entry name" value="Methyltransf_24"/>
    <property type="match status" value="1"/>
</dbReference>
<organism evidence="1 2">
    <name type="scientific">Neorhizobium phenanthreniclasticum</name>
    <dbReference type="NCBI Taxonomy" id="3157917"/>
    <lineage>
        <taxon>Bacteria</taxon>
        <taxon>Pseudomonadati</taxon>
        <taxon>Pseudomonadota</taxon>
        <taxon>Alphaproteobacteria</taxon>
        <taxon>Hyphomicrobiales</taxon>
        <taxon>Rhizobiaceae</taxon>
        <taxon>Rhizobium/Agrobacterium group</taxon>
        <taxon>Neorhizobium</taxon>
    </lineage>
</organism>
<dbReference type="GO" id="GO:0032259">
    <property type="term" value="P:methylation"/>
    <property type="evidence" value="ECO:0007669"/>
    <property type="project" value="UniProtKB-KW"/>
</dbReference>
<dbReference type="Proteomes" id="UP001496627">
    <property type="component" value="Unassembled WGS sequence"/>
</dbReference>
<gene>
    <name evidence="1" type="ORF">ABK249_02740</name>
</gene>
<keyword evidence="2" id="KW-1185">Reference proteome</keyword>
<proteinExistence type="predicted"/>
<dbReference type="SUPFAM" id="SSF53335">
    <property type="entry name" value="S-adenosyl-L-methionine-dependent methyltransferases"/>
    <property type="match status" value="1"/>
</dbReference>
<protein>
    <submittedName>
        <fullName evidence="1">Class I SAM-dependent methyltransferase</fullName>
        <ecNumber evidence="1">2.1.1.-</ecNumber>
    </submittedName>
</protein>
<evidence type="ECO:0000313" key="1">
    <source>
        <dbReference type="EMBL" id="MEQ1403839.1"/>
    </source>
</evidence>
<sequence length="187" mass="20641">MKPFEQRGHAILKRLPKNAVVAEIGVLMGVLSEYLLSRRPDIKIFMVDNWQTADKQPAAYKATGDDHALHADPARVASHRSQAESRAKRFAGRAIIVPVSSIEAATTIADGSLDLVFLDADHSYDAVRADLSAWLPKVKAGGWIGGHDFENPDPRFRFGVCQAVDEWADAAGRVIETDLNYTWFARV</sequence>
<evidence type="ECO:0000313" key="2">
    <source>
        <dbReference type="Proteomes" id="UP001496627"/>
    </source>
</evidence>
<dbReference type="PANTHER" id="PTHR37909:SF1">
    <property type="entry name" value="S-ADENOSYL-L-METHIONINE-DEPENDENT METHYLTRANSFERASES SUPERFAMILY PROTEIN"/>
    <property type="match status" value="1"/>
</dbReference>
<dbReference type="Gene3D" id="3.40.50.150">
    <property type="entry name" value="Vaccinia Virus protein VP39"/>
    <property type="match status" value="1"/>
</dbReference>
<dbReference type="EMBL" id="JBEAAL010000001">
    <property type="protein sequence ID" value="MEQ1403839.1"/>
    <property type="molecule type" value="Genomic_DNA"/>
</dbReference>